<evidence type="ECO:0000256" key="3">
    <source>
        <dbReference type="SAM" id="SignalP"/>
    </source>
</evidence>
<keyword evidence="2" id="KW-1133">Transmembrane helix</keyword>
<dbReference type="AlphaFoldDB" id="A0A679GTF9"/>
<gene>
    <name evidence="4" type="ORF">PtoMrB4_38840</name>
</gene>
<feature type="transmembrane region" description="Helical" evidence="2">
    <location>
        <begin position="114"/>
        <end position="133"/>
    </location>
</feature>
<evidence type="ECO:0000313" key="5">
    <source>
        <dbReference type="Proteomes" id="UP000501237"/>
    </source>
</evidence>
<accession>A0A679GTF9</accession>
<proteinExistence type="predicted"/>
<sequence length="145" mass="15728">MRQVPLPLLFAFALSAALAHAEEPVPSAPPLAPAVEPAPAVNPLAAELAQLTQRLAESERQREALAAQLADRGNASEQDGAQLTRLRQENQRLKLQLREAQANRNPPLVSEEQMWFAVGGGACLFSLLAGALLRGGRRQPRQWIN</sequence>
<keyword evidence="2" id="KW-0812">Transmembrane</keyword>
<dbReference type="EMBL" id="AP022642">
    <property type="protein sequence ID" value="BCA29907.1"/>
    <property type="molecule type" value="Genomic_DNA"/>
</dbReference>
<dbReference type="GeneID" id="57399105"/>
<evidence type="ECO:0000313" key="4">
    <source>
        <dbReference type="EMBL" id="BCA29907.1"/>
    </source>
</evidence>
<feature type="region of interest" description="Disordered" evidence="1">
    <location>
        <begin position="62"/>
        <end position="81"/>
    </location>
</feature>
<reference evidence="4 5" key="1">
    <citation type="journal article" date="2020" name="Microbiol. Resour. Announc.">
        <title>Complete genome sequence of Pseudomonas otitidis strain MrB4, isolated from Lake Biwa in Japan.</title>
        <authorList>
            <person name="Miyazaki K."/>
            <person name="Hase E."/>
            <person name="Maruya T."/>
        </authorList>
    </citation>
    <scope>NUCLEOTIDE SEQUENCE [LARGE SCALE GENOMIC DNA]</scope>
    <source>
        <strain evidence="4 5">MrB4</strain>
    </source>
</reference>
<dbReference type="Proteomes" id="UP000501237">
    <property type="component" value="Chromosome"/>
</dbReference>
<protein>
    <recommendedName>
        <fullName evidence="6">Translation initiation factor 2</fullName>
    </recommendedName>
</protein>
<dbReference type="KEGG" id="poj:PtoMrB4_38840"/>
<keyword evidence="2" id="KW-0472">Membrane</keyword>
<feature type="chain" id="PRO_5025501073" description="Translation initiation factor 2" evidence="3">
    <location>
        <begin position="22"/>
        <end position="145"/>
    </location>
</feature>
<dbReference type="RefSeq" id="WP_172434253.1">
    <property type="nucleotide sequence ID" value="NZ_AP022642.1"/>
</dbReference>
<keyword evidence="3" id="KW-0732">Signal</keyword>
<organism evidence="4 5">
    <name type="scientific">Metapseudomonas otitidis</name>
    <dbReference type="NCBI Taxonomy" id="319939"/>
    <lineage>
        <taxon>Bacteria</taxon>
        <taxon>Pseudomonadati</taxon>
        <taxon>Pseudomonadota</taxon>
        <taxon>Gammaproteobacteria</taxon>
        <taxon>Pseudomonadales</taxon>
        <taxon>Pseudomonadaceae</taxon>
        <taxon>Metapseudomonas</taxon>
    </lineage>
</organism>
<evidence type="ECO:0000256" key="1">
    <source>
        <dbReference type="SAM" id="MobiDB-lite"/>
    </source>
</evidence>
<evidence type="ECO:0008006" key="6">
    <source>
        <dbReference type="Google" id="ProtNLM"/>
    </source>
</evidence>
<feature type="signal peptide" evidence="3">
    <location>
        <begin position="1"/>
        <end position="21"/>
    </location>
</feature>
<evidence type="ECO:0000256" key="2">
    <source>
        <dbReference type="SAM" id="Phobius"/>
    </source>
</evidence>
<name>A0A679GTF9_9GAMM</name>